<proteinExistence type="predicted"/>
<feature type="domain" description="DRBM" evidence="5">
    <location>
        <begin position="366"/>
        <end position="433"/>
    </location>
</feature>
<evidence type="ECO:0000259" key="5">
    <source>
        <dbReference type="PROSITE" id="PS50137"/>
    </source>
</evidence>
<dbReference type="GO" id="GO:0035418">
    <property type="term" value="P:protein localization to synapse"/>
    <property type="evidence" value="ECO:0007669"/>
    <property type="project" value="TreeGrafter"/>
</dbReference>
<dbReference type="GO" id="GO:0043025">
    <property type="term" value="C:neuronal cell body"/>
    <property type="evidence" value="ECO:0007669"/>
    <property type="project" value="TreeGrafter"/>
</dbReference>
<dbReference type="FunFam" id="3.30.160.20:FF:000007">
    <property type="entry name" value="Double-stranded RNA-binding protein Staufen homolog 1"/>
    <property type="match status" value="2"/>
</dbReference>
<feature type="compositionally biased region" description="Low complexity" evidence="4">
    <location>
        <begin position="40"/>
        <end position="62"/>
    </location>
</feature>
<dbReference type="Pfam" id="PF16482">
    <property type="entry name" value="Staufen_C"/>
    <property type="match status" value="1"/>
</dbReference>
<evidence type="ECO:0000256" key="3">
    <source>
        <dbReference type="PROSITE-ProRule" id="PRU00266"/>
    </source>
</evidence>
<feature type="compositionally biased region" description="Basic residues" evidence="4">
    <location>
        <begin position="472"/>
        <end position="486"/>
    </location>
</feature>
<dbReference type="GO" id="GO:0007281">
    <property type="term" value="P:germ cell development"/>
    <property type="evidence" value="ECO:0007669"/>
    <property type="project" value="TreeGrafter"/>
</dbReference>
<evidence type="ECO:0000256" key="4">
    <source>
        <dbReference type="SAM" id="MobiDB-lite"/>
    </source>
</evidence>
<dbReference type="Pfam" id="PF00035">
    <property type="entry name" value="dsrm"/>
    <property type="match status" value="3"/>
</dbReference>
<evidence type="ECO:0000256" key="2">
    <source>
        <dbReference type="ARBA" id="ARBA00022884"/>
    </source>
</evidence>
<feature type="compositionally biased region" description="Polar residues" evidence="4">
    <location>
        <begin position="459"/>
        <end position="471"/>
    </location>
</feature>
<dbReference type="CDD" id="cd19860">
    <property type="entry name" value="DSRM_STAU_rpt4"/>
    <property type="match status" value="1"/>
</dbReference>
<dbReference type="EMBL" id="CAJPVJ010005437">
    <property type="protein sequence ID" value="CAG2169537.1"/>
    <property type="molecule type" value="Genomic_DNA"/>
</dbReference>
<evidence type="ECO:0000256" key="1">
    <source>
        <dbReference type="ARBA" id="ARBA00022737"/>
    </source>
</evidence>
<dbReference type="Gene3D" id="3.30.160.20">
    <property type="match status" value="5"/>
</dbReference>
<dbReference type="OrthoDB" id="10037267at2759"/>
<dbReference type="PANTHER" id="PTHR46054">
    <property type="entry name" value="MATERNAL EFFECT PROTEIN STAUFEN"/>
    <property type="match status" value="1"/>
</dbReference>
<dbReference type="GO" id="GO:0003725">
    <property type="term" value="F:double-stranded RNA binding"/>
    <property type="evidence" value="ECO:0007669"/>
    <property type="project" value="TreeGrafter"/>
</dbReference>
<feature type="domain" description="DRBM" evidence="5">
    <location>
        <begin position="296"/>
        <end position="331"/>
    </location>
</feature>
<protein>
    <recommendedName>
        <fullName evidence="5">DRBM domain-containing protein</fullName>
    </recommendedName>
</protein>
<dbReference type="GO" id="GO:0098964">
    <property type="term" value="P:anterograde dendritic transport of messenger ribonucleoprotein complex"/>
    <property type="evidence" value="ECO:0007669"/>
    <property type="project" value="TreeGrafter"/>
</dbReference>
<feature type="region of interest" description="Disordered" evidence="4">
    <location>
        <begin position="437"/>
        <end position="501"/>
    </location>
</feature>
<name>A0A7R9M4X6_9ACAR</name>
<feature type="region of interest" description="Disordered" evidence="4">
    <location>
        <begin position="337"/>
        <end position="362"/>
    </location>
</feature>
<dbReference type="EMBL" id="OC920262">
    <property type="protein sequence ID" value="CAD7652350.1"/>
    <property type="molecule type" value="Genomic_DNA"/>
</dbReference>
<dbReference type="InterPro" id="IPR032478">
    <property type="entry name" value="Staufen_C"/>
</dbReference>
<keyword evidence="2 3" id="KW-0694">RNA-binding</keyword>
<reference evidence="6" key="1">
    <citation type="submission" date="2020-11" db="EMBL/GenBank/DDBJ databases">
        <authorList>
            <person name="Tran Van P."/>
        </authorList>
    </citation>
    <scope>NUCLEOTIDE SEQUENCE</scope>
</reference>
<dbReference type="AlphaFoldDB" id="A0A7R9M4X6"/>
<dbReference type="GO" id="GO:0032839">
    <property type="term" value="C:dendrite cytoplasm"/>
    <property type="evidence" value="ECO:0007669"/>
    <property type="project" value="GOC"/>
</dbReference>
<keyword evidence="1" id="KW-0677">Repeat</keyword>
<dbReference type="GO" id="GO:0010494">
    <property type="term" value="C:cytoplasmic stress granule"/>
    <property type="evidence" value="ECO:0007669"/>
    <property type="project" value="TreeGrafter"/>
</dbReference>
<feature type="compositionally biased region" description="Low complexity" evidence="4">
    <location>
        <begin position="340"/>
        <end position="360"/>
    </location>
</feature>
<dbReference type="GO" id="GO:0005886">
    <property type="term" value="C:plasma membrane"/>
    <property type="evidence" value="ECO:0007669"/>
    <property type="project" value="TreeGrafter"/>
</dbReference>
<feature type="domain" description="DRBM" evidence="5">
    <location>
        <begin position="576"/>
        <end position="654"/>
    </location>
</feature>
<organism evidence="6">
    <name type="scientific">Oppiella nova</name>
    <dbReference type="NCBI Taxonomy" id="334625"/>
    <lineage>
        <taxon>Eukaryota</taxon>
        <taxon>Metazoa</taxon>
        <taxon>Ecdysozoa</taxon>
        <taxon>Arthropoda</taxon>
        <taxon>Chelicerata</taxon>
        <taxon>Arachnida</taxon>
        <taxon>Acari</taxon>
        <taxon>Acariformes</taxon>
        <taxon>Sarcoptiformes</taxon>
        <taxon>Oribatida</taxon>
        <taxon>Brachypylina</taxon>
        <taxon>Oppioidea</taxon>
        <taxon>Oppiidae</taxon>
        <taxon>Oppiella</taxon>
    </lineage>
</organism>
<dbReference type="PANTHER" id="PTHR46054:SF3">
    <property type="entry name" value="MATERNAL EFFECT PROTEIN STAUFEN"/>
    <property type="match status" value="1"/>
</dbReference>
<evidence type="ECO:0000313" key="7">
    <source>
        <dbReference type="Proteomes" id="UP000728032"/>
    </source>
</evidence>
<dbReference type="Proteomes" id="UP000728032">
    <property type="component" value="Unassembled WGS sequence"/>
</dbReference>
<dbReference type="SUPFAM" id="SSF54768">
    <property type="entry name" value="dsRNA-binding domain-like"/>
    <property type="match status" value="4"/>
</dbReference>
<accession>A0A7R9M4X6</accession>
<dbReference type="SMART" id="SM00358">
    <property type="entry name" value="DSRM"/>
    <property type="match status" value="4"/>
</dbReference>
<dbReference type="GO" id="GO:0008298">
    <property type="term" value="P:intracellular mRNA localization"/>
    <property type="evidence" value="ECO:0007669"/>
    <property type="project" value="TreeGrafter"/>
</dbReference>
<feature type="region of interest" description="Disordered" evidence="4">
    <location>
        <begin position="26"/>
        <end position="75"/>
    </location>
</feature>
<gene>
    <name evidence="6" type="ORF">ONB1V03_LOCUS9013</name>
</gene>
<sequence>MLNVSQMHAMTTSEDMKYPNITILTRPLKQSPPSTPSTPTPLTTTSITSQDSQTQSSAVVSSPLTTGPTHSSTASDAITSVVTRCGSLTAPTPQQHCNGSQSVRSTVLANNDNTSSCVDTTTASTAPMAPMAGTVGTDCAPEEKSPMCLINEICRHNGIKQEYLLVDESGPPHDKTFTVALKLGDTEEYRGSGASIKKAQRSAATLGLQRTQLKQPTPRQHRTDSKNVWPLTPTVELNVLAMKLGQNAVYHVYDPPRPQAPTYSFGSIGAAPMTATNAYDFRGMHYQRYRVPRGLYSATLTIGAKQFTGKGRTAQAARHAAAEEALKELRQTPLPSNELTVSSLGTTSATGGTGADNSGAKCSNKSPISVVHEMALHRNLCVRFDVVAESGPSHMPLFVTQCTVGHLVTKGDGNCKRMSKNCSALRMIEELRKIAPIPVPDATHTPNTHTPDKGLTDGDTGSTNNGRSGTSTRKKYLSGKKHKRHNNNNNKSIIKDNANEHHMSDKTIQNELIAVNSKCESNGTHMTPNNNCQQLTQHLNHESAVGVDNHGGGHDGGGDSGIAVCVSGDGHDAPIHPINRLIQLQQARKEKDPQFVLISERCLDHRRREFTIECKLEVCKGGVGGQLVSAVGVGPNKKLAKKNAAEAMLQVLGYSSRPVMDMTGMSGPTSPQSILKQDSSEALHHKKIRQVKFVENDMTCGAHVVHSQPKLGRQLVPGLILMPTNGDVTLNRGFNTGLSHSSEPNSLKQSSEMSTKCNANNGSNVETVCAKLQSISIYAKELLASKLSSDGLDVESGDAVDVDRVDQLKSLSEAIGANQFQVHFSDFPKKHSNSQSTEYLSVITMTTVWNERPIVSHGSGPTQDVARNQASHQALIQLSQLDSTQLT</sequence>
<dbReference type="InterPro" id="IPR051740">
    <property type="entry name" value="DRBM-containing_protein"/>
</dbReference>
<dbReference type="InterPro" id="IPR014720">
    <property type="entry name" value="dsRBD_dom"/>
</dbReference>
<feature type="domain" description="DRBM" evidence="5">
    <location>
        <begin position="145"/>
        <end position="213"/>
    </location>
</feature>
<feature type="compositionally biased region" description="Polar residues" evidence="4">
    <location>
        <begin position="63"/>
        <end position="75"/>
    </location>
</feature>
<dbReference type="CDD" id="cd19857">
    <property type="entry name" value="DSRM_STAU_rpt1"/>
    <property type="match status" value="1"/>
</dbReference>
<keyword evidence="7" id="KW-1185">Reference proteome</keyword>
<evidence type="ECO:0000313" key="6">
    <source>
        <dbReference type="EMBL" id="CAD7652350.1"/>
    </source>
</evidence>
<dbReference type="GO" id="GO:0003729">
    <property type="term" value="F:mRNA binding"/>
    <property type="evidence" value="ECO:0007669"/>
    <property type="project" value="TreeGrafter"/>
</dbReference>
<dbReference type="PROSITE" id="PS50137">
    <property type="entry name" value="DS_RBD"/>
    <property type="match status" value="4"/>
</dbReference>